<evidence type="ECO:0000259" key="5">
    <source>
        <dbReference type="Pfam" id="PF19040"/>
    </source>
</evidence>
<name>A0ABY5FPV5_9BACL</name>
<dbReference type="PANTHER" id="PTHR23028">
    <property type="entry name" value="ACETYLTRANSFERASE"/>
    <property type="match status" value="1"/>
</dbReference>
<keyword evidence="3" id="KW-1133">Transmembrane helix</keyword>
<keyword evidence="7" id="KW-1185">Reference proteome</keyword>
<dbReference type="PANTHER" id="PTHR23028:SF53">
    <property type="entry name" value="ACYL_TRANSF_3 DOMAIN-CONTAINING PROTEIN"/>
    <property type="match status" value="1"/>
</dbReference>
<evidence type="ECO:0000256" key="1">
    <source>
        <dbReference type="ARBA" id="ARBA00004370"/>
    </source>
</evidence>
<evidence type="ECO:0000313" key="6">
    <source>
        <dbReference type="EMBL" id="UTT43633.1"/>
    </source>
</evidence>
<dbReference type="RefSeq" id="WP_255178001.1">
    <property type="nucleotide sequence ID" value="NZ_CP101462.1"/>
</dbReference>
<feature type="transmembrane region" description="Helical" evidence="3">
    <location>
        <begin position="47"/>
        <end position="65"/>
    </location>
</feature>
<comment type="similarity">
    <text evidence="2">Belongs to the acyltransferase 3 family.</text>
</comment>
<dbReference type="InterPro" id="IPR043968">
    <property type="entry name" value="SGNH"/>
</dbReference>
<feature type="transmembrane region" description="Helical" evidence="3">
    <location>
        <begin position="86"/>
        <end position="105"/>
    </location>
</feature>
<feature type="transmembrane region" description="Helical" evidence="3">
    <location>
        <begin position="25"/>
        <end position="41"/>
    </location>
</feature>
<feature type="transmembrane region" description="Helical" evidence="3">
    <location>
        <begin position="372"/>
        <end position="390"/>
    </location>
</feature>
<proteinExistence type="inferred from homology"/>
<evidence type="ECO:0000256" key="3">
    <source>
        <dbReference type="SAM" id="Phobius"/>
    </source>
</evidence>
<dbReference type="Pfam" id="PF19040">
    <property type="entry name" value="SGNH"/>
    <property type="match status" value="1"/>
</dbReference>
<keyword evidence="6" id="KW-0808">Transferase</keyword>
<dbReference type="EMBL" id="CP101462">
    <property type="protein sequence ID" value="UTT43633.1"/>
    <property type="molecule type" value="Genomic_DNA"/>
</dbReference>
<evidence type="ECO:0000313" key="7">
    <source>
        <dbReference type="Proteomes" id="UP001060325"/>
    </source>
</evidence>
<dbReference type="InterPro" id="IPR002656">
    <property type="entry name" value="Acyl_transf_3_dom"/>
</dbReference>
<feature type="transmembrane region" description="Helical" evidence="3">
    <location>
        <begin position="305"/>
        <end position="326"/>
    </location>
</feature>
<evidence type="ECO:0000259" key="4">
    <source>
        <dbReference type="Pfam" id="PF01757"/>
    </source>
</evidence>
<dbReference type="Proteomes" id="UP001060325">
    <property type="component" value="Chromosome"/>
</dbReference>
<comment type="subcellular location">
    <subcellularLocation>
        <location evidence="1">Membrane</location>
    </subcellularLocation>
</comment>
<organism evidence="6 7">
    <name type="scientific">Exiguobacterium aurantiacum</name>
    <dbReference type="NCBI Taxonomy" id="33987"/>
    <lineage>
        <taxon>Bacteria</taxon>
        <taxon>Bacillati</taxon>
        <taxon>Bacillota</taxon>
        <taxon>Bacilli</taxon>
        <taxon>Bacillales</taxon>
        <taxon>Bacillales Family XII. Incertae Sedis</taxon>
        <taxon>Exiguobacterium</taxon>
    </lineage>
</organism>
<feature type="transmembrane region" description="Helical" evidence="3">
    <location>
        <begin position="149"/>
        <end position="173"/>
    </location>
</feature>
<accession>A0ABY5FPV5</accession>
<dbReference type="InterPro" id="IPR050879">
    <property type="entry name" value="Acyltransferase_3"/>
</dbReference>
<feature type="domain" description="SGNH" evidence="5">
    <location>
        <begin position="455"/>
        <end position="662"/>
    </location>
</feature>
<protein>
    <submittedName>
        <fullName evidence="6">Acyltransferase</fullName>
    </submittedName>
</protein>
<sequence>MDTQSSQTKPLAPQGPKKFRPEIEGLRAVAAFLVAVYHIWLGRVSGGVDVFFVVSGFLITASLVSRYRRLGTVNFFDYLFGLFKRLFPAAFFVLAVVTVISYVVLPTIRWDQTVQELLASALYFQNWELAFSAVDYLDSANDKSPVQHFWAMSIQAQFYVIWFFLITLAIFWVKRTQTTDIKPTLLKIFVAVFIPSLAYSIWMTQYNQPWAYFDTFARVWEFSLGGILFLTITKIRLSPLVSTVVGWFGFLALVSVGVVLDVGGVFPGYVALWPTMAAVMILVSGENGGTYGVQRFLGSKPLAKLGGLSYGFYLWHWPLLMFYYAIFRVERVSIVDGILIILLSLALSYVTTSIVERPIRKIKTKTNYHPKVIGALLAFMLPVLALNFAWQLKIEAEQQEQLALASSPDYPGALVFTDAYKDTPERPYIPFDSEITKDRPIPFFDGCHVGVPETDVVTCEYGDTENPKYKVALVGGSHSSHWHPALDTFIEEENILLVNMTKSACRLSTESRSDYPECNEWNKKIIDAIVEAEVDLVVTTADIGQKNSKEVPVGYVEQFRALESQDIPVFAIRDTPFFDRKVPECLAEFGRDAEECSVEREKTLPAVSDWERLENKPSNVYYYDYSDYICEDDVCRPVVGNIVGFSDSNHMTKSFSESLGSFVQEDMIELLNQLVK</sequence>
<feature type="domain" description="Acyltransferase 3" evidence="4">
    <location>
        <begin position="22"/>
        <end position="351"/>
    </location>
</feature>
<dbReference type="GO" id="GO:0016746">
    <property type="term" value="F:acyltransferase activity"/>
    <property type="evidence" value="ECO:0007669"/>
    <property type="project" value="UniProtKB-KW"/>
</dbReference>
<feature type="transmembrane region" description="Helical" evidence="3">
    <location>
        <begin position="266"/>
        <end position="284"/>
    </location>
</feature>
<keyword evidence="6" id="KW-0012">Acyltransferase</keyword>
<feature type="transmembrane region" description="Helical" evidence="3">
    <location>
        <begin position="332"/>
        <end position="351"/>
    </location>
</feature>
<keyword evidence="3" id="KW-0472">Membrane</keyword>
<feature type="transmembrane region" description="Helical" evidence="3">
    <location>
        <begin position="185"/>
        <end position="203"/>
    </location>
</feature>
<gene>
    <name evidence="6" type="ORF">NMQ00_03775</name>
</gene>
<evidence type="ECO:0000256" key="2">
    <source>
        <dbReference type="ARBA" id="ARBA00007400"/>
    </source>
</evidence>
<feature type="transmembrane region" description="Helical" evidence="3">
    <location>
        <begin position="240"/>
        <end position="260"/>
    </location>
</feature>
<feature type="transmembrane region" description="Helical" evidence="3">
    <location>
        <begin position="215"/>
        <end position="233"/>
    </location>
</feature>
<dbReference type="Pfam" id="PF01757">
    <property type="entry name" value="Acyl_transf_3"/>
    <property type="match status" value="1"/>
</dbReference>
<keyword evidence="3" id="KW-0812">Transmembrane</keyword>
<reference evidence="6" key="1">
    <citation type="submission" date="2022-07" db="EMBL/GenBank/DDBJ databases">
        <title>Complete genome of CX2.</title>
        <authorList>
            <person name="Cao G."/>
        </authorList>
    </citation>
    <scope>NUCLEOTIDE SEQUENCE</scope>
    <source>
        <strain evidence="6">CX2</strain>
    </source>
</reference>